<keyword evidence="2" id="KW-1185">Reference proteome</keyword>
<dbReference type="AlphaFoldDB" id="A0A8X6IME9"/>
<evidence type="ECO:0000313" key="1">
    <source>
        <dbReference type="EMBL" id="GFS49337.1"/>
    </source>
</evidence>
<accession>A0A8X6IME9</accession>
<organism evidence="1 2">
    <name type="scientific">Nephila pilipes</name>
    <name type="common">Giant wood spider</name>
    <name type="synonym">Nephila maculata</name>
    <dbReference type="NCBI Taxonomy" id="299642"/>
    <lineage>
        <taxon>Eukaryota</taxon>
        <taxon>Metazoa</taxon>
        <taxon>Ecdysozoa</taxon>
        <taxon>Arthropoda</taxon>
        <taxon>Chelicerata</taxon>
        <taxon>Arachnida</taxon>
        <taxon>Araneae</taxon>
        <taxon>Araneomorphae</taxon>
        <taxon>Entelegynae</taxon>
        <taxon>Araneoidea</taxon>
        <taxon>Nephilidae</taxon>
        <taxon>Nephila</taxon>
    </lineage>
</organism>
<dbReference type="Proteomes" id="UP000887013">
    <property type="component" value="Unassembled WGS sequence"/>
</dbReference>
<comment type="caution">
    <text evidence="1">The sequence shown here is derived from an EMBL/GenBank/DDBJ whole genome shotgun (WGS) entry which is preliminary data.</text>
</comment>
<name>A0A8X6IME9_NEPPI</name>
<gene>
    <name evidence="1" type="ORF">NPIL_410931</name>
</gene>
<reference evidence="1" key="1">
    <citation type="submission" date="2020-08" db="EMBL/GenBank/DDBJ databases">
        <title>Multicomponent nature underlies the extraordinary mechanical properties of spider dragline silk.</title>
        <authorList>
            <person name="Kono N."/>
            <person name="Nakamura H."/>
            <person name="Mori M."/>
            <person name="Yoshida Y."/>
            <person name="Ohtoshi R."/>
            <person name="Malay A.D."/>
            <person name="Moran D.A.P."/>
            <person name="Tomita M."/>
            <person name="Numata K."/>
            <person name="Arakawa K."/>
        </authorList>
    </citation>
    <scope>NUCLEOTIDE SEQUENCE</scope>
</reference>
<proteinExistence type="predicted"/>
<sequence>MVYGASIRLPEEFLRPCKQIVDPVTFVGRLSESMQRFSLSDHPTSWTKHNLCEKEFEHMQPYFSEDILYQKRFQSSYEGTYKSGHLSEKVFGTLRLGKEFSMSINRLKSAYVHNELVGISGGEKRRPLNRRKSRTQHKKSILQKVLSGKKTRLQSKVQLQYR</sequence>
<evidence type="ECO:0000313" key="2">
    <source>
        <dbReference type="Proteomes" id="UP000887013"/>
    </source>
</evidence>
<protein>
    <submittedName>
        <fullName evidence="1">Uncharacterized protein</fullName>
    </submittedName>
</protein>
<dbReference type="EMBL" id="BMAW01045360">
    <property type="protein sequence ID" value="GFS49337.1"/>
    <property type="molecule type" value="Genomic_DNA"/>
</dbReference>